<dbReference type="EMBL" id="MT162466">
    <property type="protein sequence ID" value="QIN96736.1"/>
    <property type="molecule type" value="Genomic_DNA"/>
</dbReference>
<evidence type="ECO:0000313" key="2">
    <source>
        <dbReference type="EMBL" id="QIN96736.1"/>
    </source>
</evidence>
<keyword evidence="3" id="KW-1185">Reference proteome</keyword>
<name>A0A6G8R5S1_9CAUD</name>
<sequence length="90" mass="10388">MKRLFEFVQRKTLPGVQDRTLLRIRWFGSGLLILSHFIILYLSVPVGVSVMLFSDFICLPYAIRKGYWDIVAVISIYTIINVVRLLTLGL</sequence>
<keyword evidence="1" id="KW-0812">Transmembrane</keyword>
<dbReference type="RefSeq" id="YP_010669116.1">
    <property type="nucleotide sequence ID" value="NC_070959.1"/>
</dbReference>
<proteinExistence type="predicted"/>
<protein>
    <submittedName>
        <fullName evidence="2">Uncharacterized protein</fullName>
    </submittedName>
</protein>
<dbReference type="Proteomes" id="UP000502617">
    <property type="component" value="Segment"/>
</dbReference>
<accession>A0A6G8R5S1</accession>
<organism evidence="2 3">
    <name type="scientific">Synechococcus phage S-N03</name>
    <dbReference type="NCBI Taxonomy" id="2718943"/>
    <lineage>
        <taxon>Viruses</taxon>
        <taxon>Duplodnaviria</taxon>
        <taxon>Heunggongvirae</taxon>
        <taxon>Uroviricota</taxon>
        <taxon>Caudoviricetes</taxon>
        <taxon>Pantevenvirales</taxon>
        <taxon>Kyanoviridae</taxon>
        <taxon>Huanghaivirus</taxon>
        <taxon>Huanghaivirus snothree</taxon>
    </lineage>
</organism>
<feature type="transmembrane region" description="Helical" evidence="1">
    <location>
        <begin position="31"/>
        <end position="54"/>
    </location>
</feature>
<keyword evidence="1" id="KW-1133">Transmembrane helix</keyword>
<dbReference type="GeneID" id="77945270"/>
<evidence type="ECO:0000313" key="3">
    <source>
        <dbReference type="Proteomes" id="UP000502617"/>
    </source>
</evidence>
<dbReference type="KEGG" id="vg:77945270"/>
<evidence type="ECO:0000256" key="1">
    <source>
        <dbReference type="SAM" id="Phobius"/>
    </source>
</evidence>
<keyword evidence="1" id="KW-0472">Membrane</keyword>
<reference evidence="2 3" key="1">
    <citation type="submission" date="2020-03" db="EMBL/GenBank/DDBJ databases">
        <title>The Isolation and Genome Sequence of a Novel Cyanophage S-N03 from the Huanghai Sea, China.</title>
        <authorList>
            <person name="Jiang T."/>
        </authorList>
    </citation>
    <scope>NUCLEOTIDE SEQUENCE [LARGE SCALE GENOMIC DNA]</scope>
</reference>
<feature type="transmembrane region" description="Helical" evidence="1">
    <location>
        <begin position="66"/>
        <end position="86"/>
    </location>
</feature>